<accession>A0A1H0IU04</accession>
<dbReference type="RefSeq" id="WP_054993713.1">
    <property type="nucleotide sequence ID" value="NZ_FNJH01000001.1"/>
</dbReference>
<dbReference type="EMBL" id="FNJH01000001">
    <property type="protein sequence ID" value="SDO34964.1"/>
    <property type="molecule type" value="Genomic_DNA"/>
</dbReference>
<gene>
    <name evidence="1" type="ORF">SAMN05216596_10177</name>
</gene>
<dbReference type="GeneID" id="65073354"/>
<name>A0A1H0IU04_9PSED</name>
<comment type="caution">
    <text evidence="1">The sequence shown here is derived from an EMBL/GenBank/DDBJ whole genome shotgun (WGS) entry which is preliminary data.</text>
</comment>
<proteinExistence type="predicted"/>
<reference evidence="1 2" key="1">
    <citation type="submission" date="2016-10" db="EMBL/GenBank/DDBJ databases">
        <authorList>
            <person name="Varghese N."/>
            <person name="Submissions S."/>
        </authorList>
    </citation>
    <scope>NUCLEOTIDE SEQUENCE [LARGE SCALE GENOMIC DNA]</scope>
    <source>
        <strain evidence="1 2">DSM 14939</strain>
    </source>
</reference>
<organism evidence="1 2">
    <name type="scientific">Pseudomonas congelans</name>
    <dbReference type="NCBI Taxonomy" id="200452"/>
    <lineage>
        <taxon>Bacteria</taxon>
        <taxon>Pseudomonadati</taxon>
        <taxon>Pseudomonadota</taxon>
        <taxon>Gammaproteobacteria</taxon>
        <taxon>Pseudomonadales</taxon>
        <taxon>Pseudomonadaceae</taxon>
        <taxon>Pseudomonas</taxon>
    </lineage>
</organism>
<keyword evidence="2" id="KW-1185">Reference proteome</keyword>
<evidence type="ECO:0000313" key="2">
    <source>
        <dbReference type="Proteomes" id="UP000183042"/>
    </source>
</evidence>
<sequence length="174" mass="19476">MASRYIFTSDRAIQDLHTARLLVGRRLIALTHDQYYFNEEKCLGNVGSIEWHSDGHPTIAMYLLSDGESVGADLLPITTPLPLDLKPEATCCWKRENLLAALSISHFERDTVCEVEGVLDSLYDQAPRQVGFRITFESGNYLVFLNQGDDAVMLVNAPPPACPEIETRFVTCIE</sequence>
<evidence type="ECO:0000313" key="1">
    <source>
        <dbReference type="EMBL" id="SDO34964.1"/>
    </source>
</evidence>
<dbReference type="Proteomes" id="UP000183042">
    <property type="component" value="Unassembled WGS sequence"/>
</dbReference>
<protein>
    <submittedName>
        <fullName evidence="1">Uncharacterized protein</fullName>
    </submittedName>
</protein>